<dbReference type="AlphaFoldDB" id="B2JPQ0"/>
<dbReference type="EMBL" id="CP001044">
    <property type="protein sequence ID" value="ACC73241.1"/>
    <property type="molecule type" value="Genomic_DNA"/>
</dbReference>
<reference evidence="2" key="1">
    <citation type="journal article" date="2014" name="Stand. Genomic Sci.">
        <title>Complete genome sequence of Burkholderia phymatum STM815(T), a broad host range and efficient nitrogen-fixing symbiont of Mimosa species.</title>
        <authorList>
            <person name="Moulin L."/>
            <person name="Klonowska A."/>
            <person name="Caroline B."/>
            <person name="Booth K."/>
            <person name="Vriezen J.A."/>
            <person name="Melkonian R."/>
            <person name="James E.K."/>
            <person name="Young J.P."/>
            <person name="Bena G."/>
            <person name="Hauser L."/>
            <person name="Land M."/>
            <person name="Kyrpides N."/>
            <person name="Bruce D."/>
            <person name="Chain P."/>
            <person name="Copeland A."/>
            <person name="Pitluck S."/>
            <person name="Woyke T."/>
            <person name="Lizotte-Waniewski M."/>
            <person name="Bristow J."/>
            <person name="Riley M."/>
        </authorList>
    </citation>
    <scope>NUCLEOTIDE SEQUENCE [LARGE SCALE GENOMIC DNA]</scope>
    <source>
        <strain evidence="2">DSM 17167 / CIP 108236 / LMG 21445 / STM815</strain>
    </source>
</reference>
<dbReference type="STRING" id="391038.Bphy_4119"/>
<dbReference type="eggNOG" id="ENOG5033BUY">
    <property type="taxonomic scope" value="Bacteria"/>
</dbReference>
<evidence type="ECO:0000313" key="1">
    <source>
        <dbReference type="EMBL" id="ACC73241.1"/>
    </source>
</evidence>
<protein>
    <submittedName>
        <fullName evidence="1">Uncharacterized protein</fullName>
    </submittedName>
</protein>
<name>B2JPQ0_PARP8</name>
<dbReference type="RefSeq" id="WP_012403414.1">
    <property type="nucleotide sequence ID" value="NC_010623.1"/>
</dbReference>
<proteinExistence type="predicted"/>
<accession>B2JPQ0</accession>
<dbReference type="Proteomes" id="UP000001192">
    <property type="component" value="Chromosome 2"/>
</dbReference>
<gene>
    <name evidence="1" type="ordered locus">Bphy_4119</name>
</gene>
<dbReference type="OrthoDB" id="5625257at2"/>
<keyword evidence="2" id="KW-1185">Reference proteome</keyword>
<dbReference type="KEGG" id="bph:Bphy_4119"/>
<evidence type="ECO:0000313" key="2">
    <source>
        <dbReference type="Proteomes" id="UP000001192"/>
    </source>
</evidence>
<sequence length="85" mass="9129">MFKAYSNEDDVLNIQGDALTVSNGTTRIVLNGMLEITKDKRGLKAALALKEALDGIVAALQAQPHLPDQVKDEPDAKPGVIDNPF</sequence>
<dbReference type="HOGENOM" id="CLU_166160_2_0_4"/>
<organism evidence="1 2">
    <name type="scientific">Paraburkholderia phymatum (strain DSM 17167 / CIP 108236 / LMG 21445 / STM815)</name>
    <name type="common">Burkholderia phymatum</name>
    <dbReference type="NCBI Taxonomy" id="391038"/>
    <lineage>
        <taxon>Bacteria</taxon>
        <taxon>Pseudomonadati</taxon>
        <taxon>Pseudomonadota</taxon>
        <taxon>Betaproteobacteria</taxon>
        <taxon>Burkholderiales</taxon>
        <taxon>Burkholderiaceae</taxon>
        <taxon>Paraburkholderia</taxon>
    </lineage>
</organism>